<keyword evidence="2 9" id="KW-0812">Transmembrane</keyword>
<dbReference type="InterPro" id="IPR001245">
    <property type="entry name" value="Ser-Thr/Tyr_kinase_cat_dom"/>
</dbReference>
<dbReference type="PROSITE" id="PS00109">
    <property type="entry name" value="PROTEIN_KINASE_TYR"/>
    <property type="match status" value="1"/>
</dbReference>
<gene>
    <name evidence="11" type="ORF">PEVE_00007256</name>
</gene>
<keyword evidence="6 9" id="KW-1133">Transmembrane helix</keyword>
<feature type="domain" description="Protein kinase" evidence="10">
    <location>
        <begin position="76"/>
        <end position="479"/>
    </location>
</feature>
<dbReference type="InterPro" id="IPR020635">
    <property type="entry name" value="Tyr_kinase_cat_dom"/>
</dbReference>
<dbReference type="PANTHER" id="PTHR24416:SF550">
    <property type="entry name" value="FIBROBLAST GROWTH FACTOR RECEPTOR HOMOLOG 1-RELATED"/>
    <property type="match status" value="1"/>
</dbReference>
<feature type="transmembrane region" description="Helical" evidence="9">
    <location>
        <begin position="27"/>
        <end position="50"/>
    </location>
</feature>
<dbReference type="InterPro" id="IPR011009">
    <property type="entry name" value="Kinase-like_dom_sf"/>
</dbReference>
<dbReference type="InterPro" id="IPR000719">
    <property type="entry name" value="Prot_kinase_dom"/>
</dbReference>
<dbReference type="PANTHER" id="PTHR24416">
    <property type="entry name" value="TYROSINE-PROTEIN KINASE RECEPTOR"/>
    <property type="match status" value="1"/>
</dbReference>
<comment type="subcellular location">
    <subcellularLocation>
        <location evidence="1">Membrane</location>
    </subcellularLocation>
</comment>
<dbReference type="InterPro" id="IPR050122">
    <property type="entry name" value="RTK"/>
</dbReference>
<evidence type="ECO:0000256" key="5">
    <source>
        <dbReference type="ARBA" id="ARBA00022840"/>
    </source>
</evidence>
<accession>A0ABN8QU08</accession>
<dbReference type="Proteomes" id="UP001159427">
    <property type="component" value="Unassembled WGS sequence"/>
</dbReference>
<dbReference type="Gene3D" id="3.30.200.20">
    <property type="entry name" value="Phosphorylase Kinase, domain 1"/>
    <property type="match status" value="1"/>
</dbReference>
<organism evidence="11 12">
    <name type="scientific">Porites evermanni</name>
    <dbReference type="NCBI Taxonomy" id="104178"/>
    <lineage>
        <taxon>Eukaryota</taxon>
        <taxon>Metazoa</taxon>
        <taxon>Cnidaria</taxon>
        <taxon>Anthozoa</taxon>
        <taxon>Hexacorallia</taxon>
        <taxon>Scleractinia</taxon>
        <taxon>Fungiina</taxon>
        <taxon>Poritidae</taxon>
        <taxon>Porites</taxon>
    </lineage>
</organism>
<dbReference type="Pfam" id="PF07714">
    <property type="entry name" value="PK_Tyr_Ser-Thr"/>
    <property type="match status" value="1"/>
</dbReference>
<name>A0ABN8QU08_9CNID</name>
<evidence type="ECO:0000256" key="6">
    <source>
        <dbReference type="ARBA" id="ARBA00022989"/>
    </source>
</evidence>
<evidence type="ECO:0000256" key="1">
    <source>
        <dbReference type="ARBA" id="ARBA00004370"/>
    </source>
</evidence>
<protein>
    <recommendedName>
        <fullName evidence="10">Protein kinase domain-containing protein</fullName>
    </recommendedName>
</protein>
<dbReference type="CDD" id="cd00192">
    <property type="entry name" value="PTKc"/>
    <property type="match status" value="1"/>
</dbReference>
<evidence type="ECO:0000256" key="7">
    <source>
        <dbReference type="ARBA" id="ARBA00023136"/>
    </source>
</evidence>
<dbReference type="Gene3D" id="1.10.510.10">
    <property type="entry name" value="Transferase(Phosphotransferase) domain 1"/>
    <property type="match status" value="1"/>
</dbReference>
<dbReference type="EMBL" id="CALNXI010001482">
    <property type="protein sequence ID" value="CAH3170382.1"/>
    <property type="molecule type" value="Genomic_DNA"/>
</dbReference>
<keyword evidence="8" id="KW-0675">Receptor</keyword>
<evidence type="ECO:0000256" key="3">
    <source>
        <dbReference type="ARBA" id="ARBA00022729"/>
    </source>
</evidence>
<evidence type="ECO:0000259" key="10">
    <source>
        <dbReference type="PROSITE" id="PS50011"/>
    </source>
</evidence>
<keyword evidence="3" id="KW-0732">Signal</keyword>
<keyword evidence="4" id="KW-0547">Nucleotide-binding</keyword>
<comment type="caution">
    <text evidence="11">The sequence shown here is derived from an EMBL/GenBank/DDBJ whole genome shotgun (WGS) entry which is preliminary data.</text>
</comment>
<dbReference type="SMART" id="SM00219">
    <property type="entry name" value="TyrKc"/>
    <property type="match status" value="1"/>
</dbReference>
<feature type="non-terminal residue" evidence="11">
    <location>
        <position position="1"/>
    </location>
</feature>
<evidence type="ECO:0000256" key="8">
    <source>
        <dbReference type="ARBA" id="ARBA00023170"/>
    </source>
</evidence>
<keyword evidence="12" id="KW-1185">Reference proteome</keyword>
<evidence type="ECO:0000256" key="4">
    <source>
        <dbReference type="ARBA" id="ARBA00022741"/>
    </source>
</evidence>
<evidence type="ECO:0000256" key="2">
    <source>
        <dbReference type="ARBA" id="ARBA00022692"/>
    </source>
</evidence>
<dbReference type="PROSITE" id="PS50011">
    <property type="entry name" value="PROTEIN_KINASE_DOM"/>
    <property type="match status" value="1"/>
</dbReference>
<evidence type="ECO:0000313" key="12">
    <source>
        <dbReference type="Proteomes" id="UP001159427"/>
    </source>
</evidence>
<proteinExistence type="predicted"/>
<evidence type="ECO:0000256" key="9">
    <source>
        <dbReference type="SAM" id="Phobius"/>
    </source>
</evidence>
<sequence>LGEQAGGGGNQAARKEPEPHTGGGVNLIFVIIPAVAAFVITAVVVFVVVYRRRENDHFLLDEITPPDKWEILPEQIEFDEELGRGEFGVVYKAIFRKSDEMEAFVTETSKWPVSNRKPKAPHLVAVKVLHDNPSEAQKAEFTFEIEQMKLLGSHKNVVSMVGCCKLQEKMFLVVEYVPCGDLLTWLRRRRKRDLSSTFQGSLVEKKYITTAAMKAGKQSLADEYEVKEDQHSIHQDQEDIAVSPQQSNKDAVLEVIPSTSTEVDDEEFKVNDKELLTRPSASLGKNQASAMPLSIENLEESGEDPCDVEENFSTKQLFSLAWQIVKGMNHLAENNLVHRDLAARNVLVGHDNQIKVSDFGLMRQIYEDVSSSTKSKKLPVKWMAPESLYQGVYTTKSDVWSFGVVLWEIATLGDLYEEKRQSTKAPLIEIYPMENCVYSVADIYELITDCWNEDPYIRPSFYRLIEKMEVIMERDAPYLNVNKHNEYHPYYNVPPEASAD</sequence>
<dbReference type="SUPFAM" id="SSF56112">
    <property type="entry name" value="Protein kinase-like (PK-like)"/>
    <property type="match status" value="1"/>
</dbReference>
<keyword evidence="5" id="KW-0067">ATP-binding</keyword>
<reference evidence="11 12" key="1">
    <citation type="submission" date="2022-05" db="EMBL/GenBank/DDBJ databases">
        <authorList>
            <consortium name="Genoscope - CEA"/>
            <person name="William W."/>
        </authorList>
    </citation>
    <scope>NUCLEOTIDE SEQUENCE [LARGE SCALE GENOMIC DNA]</scope>
</reference>
<dbReference type="InterPro" id="IPR008266">
    <property type="entry name" value="Tyr_kinase_AS"/>
</dbReference>
<keyword evidence="7 9" id="KW-0472">Membrane</keyword>
<evidence type="ECO:0000313" key="11">
    <source>
        <dbReference type="EMBL" id="CAH3170382.1"/>
    </source>
</evidence>